<dbReference type="Gene3D" id="1.10.10.60">
    <property type="entry name" value="Homeodomain-like"/>
    <property type="match status" value="1"/>
</dbReference>
<sequence>MSVIRGSALTNYQPLVSELGGDGGKLLAAARISPDDAGAYDRFISLPNAMAALEETAIAVSAPDFGLRLARRQGIEILGPVGLAARSAATVADAFDILEKFMAAYCPVISVRVIDLPDPVRCRFEFEFLLTPAPQRAQALELSLGVTLRVLHHFLGCGYRPVAVHLPHAAMTAPSEYRRYFGCPPLFSEPVAGFTLRATDMQKSLPKDLLAHQTAIDYLTGTLADHRPDASRLARILIRQLLPTGAIGLVDIALHLGVHPKALQRRLRAEGTTFAELVDHIRREAAERLLSDTELNLDHVSRQLGYAEQSVFTRSCKRWFGTTPSAYRLSRSGR</sequence>
<evidence type="ECO:0000313" key="5">
    <source>
        <dbReference type="EMBL" id="TDZ83501.1"/>
    </source>
</evidence>
<dbReference type="Proteomes" id="UP000295117">
    <property type="component" value="Unassembled WGS sequence"/>
</dbReference>
<keyword evidence="3" id="KW-0804">Transcription</keyword>
<comment type="caution">
    <text evidence="5">The sequence shown here is derived from an EMBL/GenBank/DDBJ whole genome shotgun (WGS) entry which is preliminary data.</text>
</comment>
<dbReference type="PROSITE" id="PS01124">
    <property type="entry name" value="HTH_ARAC_FAMILY_2"/>
    <property type="match status" value="1"/>
</dbReference>
<dbReference type="PANTHER" id="PTHR47894:SF4">
    <property type="entry name" value="HTH-TYPE TRANSCRIPTIONAL REGULATOR GADX"/>
    <property type="match status" value="1"/>
</dbReference>
<dbReference type="Pfam" id="PF12625">
    <property type="entry name" value="Arabinose_bd"/>
    <property type="match status" value="1"/>
</dbReference>
<dbReference type="GO" id="GO:0005829">
    <property type="term" value="C:cytosol"/>
    <property type="evidence" value="ECO:0007669"/>
    <property type="project" value="TreeGrafter"/>
</dbReference>
<keyword evidence="1" id="KW-0805">Transcription regulation</keyword>
<dbReference type="InterPro" id="IPR018060">
    <property type="entry name" value="HTH_AraC"/>
</dbReference>
<evidence type="ECO:0000256" key="1">
    <source>
        <dbReference type="ARBA" id="ARBA00023015"/>
    </source>
</evidence>
<dbReference type="InterPro" id="IPR009057">
    <property type="entry name" value="Homeodomain-like_sf"/>
</dbReference>
<name>A0A4R8S2S0_9MYCO</name>
<reference evidence="5 6" key="1">
    <citation type="journal article" date="2019" name="Sci. Rep.">
        <title>Extended insight into the Mycobacterium chelonae-abscessus complex through whole genome sequencing of Mycobacterium salmoniphilum outbreak and Mycobacterium salmoniphilum-like strains.</title>
        <authorList>
            <person name="Behra P.R.K."/>
            <person name="Das S."/>
            <person name="Pettersson B.M.F."/>
            <person name="Shirreff L."/>
            <person name="DuCote T."/>
            <person name="Jacobsson K.G."/>
            <person name="Ennis D.G."/>
            <person name="Kirsebom L.A."/>
        </authorList>
    </citation>
    <scope>NUCLEOTIDE SEQUENCE [LARGE SCALE GENOMIC DNA]</scope>
    <source>
        <strain evidence="5 6">DE 4585</strain>
    </source>
</reference>
<accession>A0A4R8S2S0</accession>
<dbReference type="GO" id="GO:0000976">
    <property type="term" value="F:transcription cis-regulatory region binding"/>
    <property type="evidence" value="ECO:0007669"/>
    <property type="project" value="TreeGrafter"/>
</dbReference>
<organism evidence="5 6">
    <name type="scientific">Mycobacteroides salmoniphilum</name>
    <dbReference type="NCBI Taxonomy" id="404941"/>
    <lineage>
        <taxon>Bacteria</taxon>
        <taxon>Bacillati</taxon>
        <taxon>Actinomycetota</taxon>
        <taxon>Actinomycetes</taxon>
        <taxon>Mycobacteriales</taxon>
        <taxon>Mycobacteriaceae</taxon>
        <taxon>Mycobacteroides</taxon>
    </lineage>
</organism>
<dbReference type="SUPFAM" id="SSF46689">
    <property type="entry name" value="Homeodomain-like"/>
    <property type="match status" value="1"/>
</dbReference>
<dbReference type="EMBL" id="PECH01000006">
    <property type="protein sequence ID" value="TDZ83501.1"/>
    <property type="molecule type" value="Genomic_DNA"/>
</dbReference>
<protein>
    <submittedName>
        <fullName evidence="5">HTH-type transcriptional regulator VirS</fullName>
    </submittedName>
</protein>
<dbReference type="GO" id="GO:0003700">
    <property type="term" value="F:DNA-binding transcription factor activity"/>
    <property type="evidence" value="ECO:0007669"/>
    <property type="project" value="InterPro"/>
</dbReference>
<dbReference type="RefSeq" id="WP_134071098.1">
    <property type="nucleotide sequence ID" value="NZ_PECH01000006.1"/>
</dbReference>
<evidence type="ECO:0000256" key="2">
    <source>
        <dbReference type="ARBA" id="ARBA00023125"/>
    </source>
</evidence>
<gene>
    <name evidence="5" type="primary">virS_1</name>
    <name evidence="5" type="ORF">DE4585_02299</name>
</gene>
<evidence type="ECO:0000259" key="4">
    <source>
        <dbReference type="PROSITE" id="PS01124"/>
    </source>
</evidence>
<feature type="domain" description="HTH araC/xylS-type" evidence="4">
    <location>
        <begin position="231"/>
        <end position="330"/>
    </location>
</feature>
<dbReference type="SMART" id="SM00342">
    <property type="entry name" value="HTH_ARAC"/>
    <property type="match status" value="1"/>
</dbReference>
<evidence type="ECO:0000313" key="6">
    <source>
        <dbReference type="Proteomes" id="UP000295117"/>
    </source>
</evidence>
<proteinExistence type="predicted"/>
<evidence type="ECO:0000256" key="3">
    <source>
        <dbReference type="ARBA" id="ARBA00023163"/>
    </source>
</evidence>
<dbReference type="Pfam" id="PF12833">
    <property type="entry name" value="HTH_18"/>
    <property type="match status" value="1"/>
</dbReference>
<dbReference type="PANTHER" id="PTHR47894">
    <property type="entry name" value="HTH-TYPE TRANSCRIPTIONAL REGULATOR GADX"/>
    <property type="match status" value="1"/>
</dbReference>
<keyword evidence="2" id="KW-0238">DNA-binding</keyword>
<dbReference type="InterPro" id="IPR032687">
    <property type="entry name" value="AraC-type_N"/>
</dbReference>
<dbReference type="AlphaFoldDB" id="A0A4R8S2S0"/>